<organism evidence="1 2">
    <name type="scientific">Circinella minor</name>
    <dbReference type="NCBI Taxonomy" id="1195481"/>
    <lineage>
        <taxon>Eukaryota</taxon>
        <taxon>Fungi</taxon>
        <taxon>Fungi incertae sedis</taxon>
        <taxon>Mucoromycota</taxon>
        <taxon>Mucoromycotina</taxon>
        <taxon>Mucoromycetes</taxon>
        <taxon>Mucorales</taxon>
        <taxon>Lichtheimiaceae</taxon>
        <taxon>Circinella</taxon>
    </lineage>
</organism>
<proteinExistence type="predicted"/>
<dbReference type="Proteomes" id="UP000646827">
    <property type="component" value="Unassembled WGS sequence"/>
</dbReference>
<keyword evidence="2" id="KW-1185">Reference proteome</keyword>
<accession>A0A8H7SBD6</accession>
<reference evidence="1 2" key="1">
    <citation type="submission" date="2020-12" db="EMBL/GenBank/DDBJ databases">
        <title>Metabolic potential, ecology and presence of endohyphal bacteria is reflected in genomic diversity of Mucoromycotina.</title>
        <authorList>
            <person name="Muszewska A."/>
            <person name="Okrasinska A."/>
            <person name="Steczkiewicz K."/>
            <person name="Drgas O."/>
            <person name="Orlowska M."/>
            <person name="Perlinska-Lenart U."/>
            <person name="Aleksandrzak-Piekarczyk T."/>
            <person name="Szatraj K."/>
            <person name="Zielenkiewicz U."/>
            <person name="Pilsyk S."/>
            <person name="Malc E."/>
            <person name="Mieczkowski P."/>
            <person name="Kruszewska J.S."/>
            <person name="Biernat P."/>
            <person name="Pawlowska J."/>
        </authorList>
    </citation>
    <scope>NUCLEOTIDE SEQUENCE [LARGE SCALE GENOMIC DNA]</scope>
    <source>
        <strain evidence="1 2">CBS 142.35</strain>
    </source>
</reference>
<dbReference type="EMBL" id="JAEPRB010000032">
    <property type="protein sequence ID" value="KAG2225147.1"/>
    <property type="molecule type" value="Genomic_DNA"/>
</dbReference>
<name>A0A8H7SBD6_9FUNG</name>
<protein>
    <submittedName>
        <fullName evidence="1">Uncharacterized protein</fullName>
    </submittedName>
</protein>
<comment type="caution">
    <text evidence="1">The sequence shown here is derived from an EMBL/GenBank/DDBJ whole genome shotgun (WGS) entry which is preliminary data.</text>
</comment>
<evidence type="ECO:0000313" key="1">
    <source>
        <dbReference type="EMBL" id="KAG2225147.1"/>
    </source>
</evidence>
<gene>
    <name evidence="1" type="ORF">INT45_011830</name>
</gene>
<sequence>MIAKGLPCGLVMHQVRTATHVVLIVRVEDELAQEQNEAQRLKALVYVRIHIRSFVNRMLHKHFSSDLIAVANWAVVPHILLLAGVDLEKETEDQFVEQLDHQSLTDSLNFARKNPIVLQEAVELLMQVYQRKLQHLLCCYLSYKMFLCLRFVLDSFKQDYDNISYLEQPHRTSLDA</sequence>
<dbReference type="AlphaFoldDB" id="A0A8H7SBD6"/>
<evidence type="ECO:0000313" key="2">
    <source>
        <dbReference type="Proteomes" id="UP000646827"/>
    </source>
</evidence>